<evidence type="ECO:0000256" key="1">
    <source>
        <dbReference type="SAM" id="Phobius"/>
    </source>
</evidence>
<feature type="transmembrane region" description="Helical" evidence="1">
    <location>
        <begin position="94"/>
        <end position="113"/>
    </location>
</feature>
<name>A0A0S7XM59_UNCSA</name>
<evidence type="ECO:0000313" key="3">
    <source>
        <dbReference type="Proteomes" id="UP000051861"/>
    </source>
</evidence>
<evidence type="ECO:0000313" key="2">
    <source>
        <dbReference type="EMBL" id="KPJ62940.1"/>
    </source>
</evidence>
<dbReference type="AlphaFoldDB" id="A0A0S7XM59"/>
<gene>
    <name evidence="2" type="ORF">AMJ44_14940</name>
</gene>
<sequence>MKPLNTLYLSLLIIFLWTLFYTKSNTIKEIEKELGHRRRRRKSRIVRKGFRKRLYDALYFSVQTFIIGVVPDWHPTDEFLIKTGKIRLFKFRTLSMIEGALGWILLVLFVVTLTRKFIR</sequence>
<organism evidence="2 3">
    <name type="scientific">candidate division WOR-1 bacterium DG_54_3</name>
    <dbReference type="NCBI Taxonomy" id="1703775"/>
    <lineage>
        <taxon>Bacteria</taxon>
        <taxon>Bacillati</taxon>
        <taxon>Saganbacteria</taxon>
    </lineage>
</organism>
<feature type="transmembrane region" description="Helical" evidence="1">
    <location>
        <begin position="6"/>
        <end position="22"/>
    </location>
</feature>
<dbReference type="EMBL" id="LIZX01000251">
    <property type="protein sequence ID" value="KPJ62940.1"/>
    <property type="molecule type" value="Genomic_DNA"/>
</dbReference>
<dbReference type="Proteomes" id="UP000051861">
    <property type="component" value="Unassembled WGS sequence"/>
</dbReference>
<reference evidence="2 3" key="1">
    <citation type="journal article" date="2015" name="Microbiome">
        <title>Genomic resolution of linkages in carbon, nitrogen, and sulfur cycling among widespread estuary sediment bacteria.</title>
        <authorList>
            <person name="Baker B.J."/>
            <person name="Lazar C.S."/>
            <person name="Teske A.P."/>
            <person name="Dick G.J."/>
        </authorList>
    </citation>
    <scope>NUCLEOTIDE SEQUENCE [LARGE SCALE GENOMIC DNA]</scope>
    <source>
        <strain evidence="2">DG_54_3</strain>
    </source>
</reference>
<keyword evidence="1" id="KW-1133">Transmembrane helix</keyword>
<keyword evidence="1" id="KW-0812">Transmembrane</keyword>
<comment type="caution">
    <text evidence="2">The sequence shown here is derived from an EMBL/GenBank/DDBJ whole genome shotgun (WGS) entry which is preliminary data.</text>
</comment>
<accession>A0A0S7XM59</accession>
<proteinExistence type="predicted"/>
<feature type="transmembrane region" description="Helical" evidence="1">
    <location>
        <begin position="54"/>
        <end position="74"/>
    </location>
</feature>
<protein>
    <submittedName>
        <fullName evidence="2">Uncharacterized protein</fullName>
    </submittedName>
</protein>
<keyword evidence="1" id="KW-0472">Membrane</keyword>